<dbReference type="eggNOG" id="COG3915">
    <property type="taxonomic scope" value="Bacteria"/>
</dbReference>
<evidence type="ECO:0000313" key="6">
    <source>
        <dbReference type="Proteomes" id="UP000054316"/>
    </source>
</evidence>
<keyword evidence="6" id="KW-1185">Reference proteome</keyword>
<dbReference type="InterPro" id="IPR036374">
    <property type="entry name" value="OxRdtase_Mopterin-bd_sf"/>
</dbReference>
<dbReference type="AlphaFoldDB" id="A0A0H0YCS7"/>
<organism evidence="4 7">
    <name type="scientific">Vibrio alginolyticus</name>
    <dbReference type="NCBI Taxonomy" id="663"/>
    <lineage>
        <taxon>Bacteria</taxon>
        <taxon>Pseudomonadati</taxon>
        <taxon>Pseudomonadota</taxon>
        <taxon>Gammaproteobacteria</taxon>
        <taxon>Vibrionales</taxon>
        <taxon>Vibrionaceae</taxon>
        <taxon>Vibrio</taxon>
    </lineage>
</organism>
<protein>
    <submittedName>
        <fullName evidence="4">Oxidoreductase</fullName>
    </submittedName>
</protein>
<evidence type="ECO:0000313" key="3">
    <source>
        <dbReference type="EMBL" id="NMR73319.1"/>
    </source>
</evidence>
<evidence type="ECO:0000313" key="4">
    <source>
        <dbReference type="EMBL" id="NOI08579.1"/>
    </source>
</evidence>
<evidence type="ECO:0000313" key="7">
    <source>
        <dbReference type="Proteomes" id="UP000532247"/>
    </source>
</evidence>
<evidence type="ECO:0000313" key="2">
    <source>
        <dbReference type="EMBL" id="EGQ9133835.1"/>
    </source>
</evidence>
<dbReference type="EMBL" id="AAXMUW010000002">
    <property type="protein sequence ID" value="EGQ9133835.1"/>
    <property type="molecule type" value="Genomic_DNA"/>
</dbReference>
<accession>A0A0H0YCS7</accession>
<dbReference type="Proteomes" id="UP000054316">
    <property type="component" value="Unassembled WGS sequence"/>
</dbReference>
<comment type="caution">
    <text evidence="4">The sequence shown here is derived from an EMBL/GenBank/DDBJ whole genome shotgun (WGS) entry which is preliminary data.</text>
</comment>
<name>A0A0H0YCS7_VIBAL</name>
<dbReference type="Proteomes" id="UP000565155">
    <property type="component" value="Unassembled WGS sequence"/>
</dbReference>
<gene>
    <name evidence="5" type="ORF">AL553_020120</name>
    <name evidence="4" type="ORF">F0254_06815</name>
    <name evidence="2" type="ORF">GHY86_01535</name>
    <name evidence="3" type="ORF">HKB35_06740</name>
</gene>
<evidence type="ECO:0000313" key="8">
    <source>
        <dbReference type="Proteomes" id="UP000565155"/>
    </source>
</evidence>
<dbReference type="EMBL" id="LOSN02000002">
    <property type="protein sequence ID" value="PNP20824.1"/>
    <property type="molecule type" value="Genomic_DNA"/>
</dbReference>
<reference evidence="3 8" key="4">
    <citation type="submission" date="2020-04" db="EMBL/GenBank/DDBJ databases">
        <title>Whole-genome sequencing of Vibrio spp. from China reveals different genetic environments of blaCTX-M-14 among diverse lineages.</title>
        <authorList>
            <person name="Zheng Z."/>
            <person name="Ye L."/>
            <person name="Chen S."/>
        </authorList>
    </citation>
    <scope>NUCLEOTIDE SEQUENCE [LARGE SCALE GENOMIC DNA]</scope>
    <source>
        <strain evidence="3 8">Vb1636</strain>
    </source>
</reference>
<evidence type="ECO:0000313" key="5">
    <source>
        <dbReference type="EMBL" id="PNP20824.1"/>
    </source>
</evidence>
<sequence>MKKIVALGLFFVAPFLSANTIVFSSSQQPSVILELEEIQALPTTSYTMTLPWLPASSEFLGVKLSTLLTHVYGKVPEQVDISSLNDYHSTLSRQDILRYQPILAYQQDQNYIKVRNKGPFWVIYPLNLYPELNYNKYHAQMVWQVNEIKEK</sequence>
<dbReference type="RefSeq" id="WP_005374384.1">
    <property type="nucleotide sequence ID" value="NZ_AP023186.1"/>
</dbReference>
<dbReference type="SUPFAM" id="SSF56524">
    <property type="entry name" value="Oxidoreductase molybdopterin-binding domain"/>
    <property type="match status" value="1"/>
</dbReference>
<dbReference type="STRING" id="663.BAU10_23830"/>
<dbReference type="GeneID" id="75165538"/>
<feature type="chain" id="PRO_5014515101" evidence="1">
    <location>
        <begin position="19"/>
        <end position="151"/>
    </location>
</feature>
<reference evidence="2" key="3">
    <citation type="submission" date="2019-11" db="EMBL/GenBank/DDBJ databases">
        <authorList>
            <consortium name="PulseNet: The National Subtyping Network for Foodborne Disease Surveillance"/>
            <person name="Tarr C.L."/>
            <person name="Trees E."/>
            <person name="Katz L.S."/>
            <person name="Carleton-Romer H.A."/>
            <person name="Stroika S."/>
            <person name="Kucerova Z."/>
            <person name="Roache K.F."/>
            <person name="Sabol A.L."/>
            <person name="Besser J."/>
            <person name="Gerner-Smidt P."/>
        </authorList>
    </citation>
    <scope>NUCLEOTIDE SEQUENCE</scope>
    <source>
        <strain evidence="2">PNUSAV001129</strain>
    </source>
</reference>
<reference evidence="4 7" key="2">
    <citation type="submission" date="2019-09" db="EMBL/GenBank/DDBJ databases">
        <title>Draft genome sequencing and comparative genomics of hatchery-associated Vibrios.</title>
        <authorList>
            <person name="Kehlet-Delgado H."/>
            <person name="Mueller R.S."/>
        </authorList>
    </citation>
    <scope>NUCLEOTIDE SEQUENCE [LARGE SCALE GENOMIC DNA]</scope>
    <source>
        <strain evidence="4 7">081416A</strain>
    </source>
</reference>
<dbReference type="EMBL" id="VTYF01000002">
    <property type="protein sequence ID" value="NOI08579.1"/>
    <property type="molecule type" value="Genomic_DNA"/>
</dbReference>
<keyword evidence="1" id="KW-0732">Signal</keyword>
<dbReference type="EMBL" id="JABCMA010000004">
    <property type="protein sequence ID" value="NMR73319.1"/>
    <property type="molecule type" value="Genomic_DNA"/>
</dbReference>
<feature type="signal peptide" evidence="1">
    <location>
        <begin position="1"/>
        <end position="18"/>
    </location>
</feature>
<evidence type="ECO:0000256" key="1">
    <source>
        <dbReference type="SAM" id="SignalP"/>
    </source>
</evidence>
<reference evidence="5 6" key="1">
    <citation type="submission" date="2017-12" db="EMBL/GenBank/DDBJ databases">
        <title>FDA dAtabase for Regulatory Grade micrObial Sequences (FDA-ARGOS): Supporting development and validation of Infectious Disease Dx tests.</title>
        <authorList>
            <person name="Hoffmann M."/>
            <person name="Allard M."/>
            <person name="Evans P."/>
            <person name="Brown E."/>
            <person name="Tallon L.J."/>
            <person name="Sadzewicz L."/>
            <person name="Sengamalay N."/>
            <person name="Ott S."/>
            <person name="Godinez A."/>
            <person name="Nagaraj S."/>
            <person name="Vavikolanu K."/>
            <person name="Aluvathingal J."/>
            <person name="Nadendla S."/>
            <person name="Hobson J."/>
            <person name="Sichtig H."/>
        </authorList>
    </citation>
    <scope>NUCLEOTIDE SEQUENCE [LARGE SCALE GENOMIC DNA]</scope>
    <source>
        <strain evidence="6">ATCC 17749</strain>
        <strain evidence="5">FDAARGOS_97</strain>
    </source>
</reference>
<dbReference type="Proteomes" id="UP000714625">
    <property type="component" value="Unassembled WGS sequence"/>
</dbReference>
<dbReference type="Proteomes" id="UP000532247">
    <property type="component" value="Unassembled WGS sequence"/>
</dbReference>
<dbReference type="OrthoDB" id="9798763at2"/>
<proteinExistence type="predicted"/>